<evidence type="ECO:0000256" key="7">
    <source>
        <dbReference type="SAM" id="MobiDB-lite"/>
    </source>
</evidence>
<dbReference type="Proteomes" id="UP000324091">
    <property type="component" value="Chromosome 18"/>
</dbReference>
<dbReference type="PROSITE" id="PS50262">
    <property type="entry name" value="G_PROTEIN_RECEP_F1_2"/>
    <property type="match status" value="1"/>
</dbReference>
<evidence type="ECO:0000256" key="1">
    <source>
        <dbReference type="ARBA" id="ARBA00004370"/>
    </source>
</evidence>
<dbReference type="PANTHER" id="PTHR12661">
    <property type="entry name" value="PETER PAN-RELATED"/>
    <property type="match status" value="1"/>
</dbReference>
<evidence type="ECO:0000256" key="3">
    <source>
        <dbReference type="ARBA" id="ARBA00022692"/>
    </source>
</evidence>
<dbReference type="PROSITE" id="PS00237">
    <property type="entry name" value="G_PROTEIN_RECEP_F1_1"/>
    <property type="match status" value="1"/>
</dbReference>
<keyword evidence="6" id="KW-0807">Transducer</keyword>
<comment type="similarity">
    <text evidence="6">Belongs to the G-protein coupled receptor 1 family.</text>
</comment>
<dbReference type="GO" id="GO:0030687">
    <property type="term" value="C:preribosome, large subunit precursor"/>
    <property type="evidence" value="ECO:0007669"/>
    <property type="project" value="TreeGrafter"/>
</dbReference>
<dbReference type="GO" id="GO:0004930">
    <property type="term" value="F:G protein-coupled receptor activity"/>
    <property type="evidence" value="ECO:0007669"/>
    <property type="project" value="UniProtKB-KW"/>
</dbReference>
<feature type="compositionally biased region" description="Basic and acidic residues" evidence="7">
    <location>
        <begin position="322"/>
        <end position="354"/>
    </location>
</feature>
<dbReference type="SMART" id="SM00879">
    <property type="entry name" value="Brix"/>
    <property type="match status" value="1"/>
</dbReference>
<feature type="domain" description="Brix" evidence="10">
    <location>
        <begin position="27"/>
        <end position="295"/>
    </location>
</feature>
<organism evidence="11 12">
    <name type="scientific">Takifugu flavidus</name>
    <name type="common">sansaifugu</name>
    <dbReference type="NCBI Taxonomy" id="433684"/>
    <lineage>
        <taxon>Eukaryota</taxon>
        <taxon>Metazoa</taxon>
        <taxon>Chordata</taxon>
        <taxon>Craniata</taxon>
        <taxon>Vertebrata</taxon>
        <taxon>Euteleostomi</taxon>
        <taxon>Actinopterygii</taxon>
        <taxon>Neopterygii</taxon>
        <taxon>Teleostei</taxon>
        <taxon>Neoteleostei</taxon>
        <taxon>Acanthomorphata</taxon>
        <taxon>Eupercaria</taxon>
        <taxon>Tetraodontiformes</taxon>
        <taxon>Tetradontoidea</taxon>
        <taxon>Tetraodontidae</taxon>
        <taxon>Takifugu</taxon>
    </lineage>
</organism>
<keyword evidence="5 8" id="KW-0472">Membrane</keyword>
<dbReference type="Gene3D" id="1.20.1070.10">
    <property type="entry name" value="Rhodopsin 7-helix transmembrane proteins"/>
    <property type="match status" value="1"/>
</dbReference>
<evidence type="ECO:0000313" key="11">
    <source>
        <dbReference type="EMBL" id="TWW70131.1"/>
    </source>
</evidence>
<dbReference type="SUPFAM" id="SSF81321">
    <property type="entry name" value="Family A G protein-coupled receptor-like"/>
    <property type="match status" value="1"/>
</dbReference>
<feature type="region of interest" description="Disordered" evidence="7">
    <location>
        <begin position="322"/>
        <end position="384"/>
    </location>
</feature>
<feature type="transmembrane region" description="Helical" evidence="8">
    <location>
        <begin position="497"/>
        <end position="515"/>
    </location>
</feature>
<gene>
    <name evidence="11" type="ORF">D4764_18G0009370</name>
</gene>
<keyword evidence="3 6" id="KW-0812">Transmembrane</keyword>
<evidence type="ECO:0000313" key="12">
    <source>
        <dbReference type="Proteomes" id="UP000324091"/>
    </source>
</evidence>
<evidence type="ECO:0000256" key="8">
    <source>
        <dbReference type="SAM" id="Phobius"/>
    </source>
</evidence>
<keyword evidence="6" id="KW-0297">G-protein coupled receptor</keyword>
<dbReference type="GO" id="GO:0006364">
    <property type="term" value="P:rRNA processing"/>
    <property type="evidence" value="ECO:0007669"/>
    <property type="project" value="InterPro"/>
</dbReference>
<dbReference type="GO" id="GO:0016020">
    <property type="term" value="C:membrane"/>
    <property type="evidence" value="ECO:0007669"/>
    <property type="project" value="UniProtKB-SubCell"/>
</dbReference>
<sequence length="721" mass="82536">MKSKTKSQKKARAAANHVAQEAYSSVPHSFVFHRGQIGKNVGQLILDVRKVMEPYTAESLKVRRKNVLKDFVAVAGPLGVTHFMIFNKTPSSVNMRVARLPKGPMLHFRVLKYSLIKDVVSTLKKHRMHDQQFTHHPLLVLNNFGSDGMQVKLMATMFQHMFPSINVHKVNLNNIKRCVLLNYNTETKEIEFRHYSLKVVPVGMSRGVKKLMQEKFPNMSKFEDISELLMKYGPQKGANLSESEAEQDGEHNITELPQAYSGRGNMASQQSAVRLTEIGPRMTLQLTKIEEGMGEGNVLYHSMISKSEEEIQELLNRKEVQLKEKEERRKHQEQNVTKKKEKREENKKKSLEGMKRKRSSAEEDSEVEDPGMQNEAAAAESDDEVEYYRQAVGAEPDEDIGNPAQTKMNNFDCVRFQLALLPSVYGFVFILALVGNLLALWLLVARQRRNWHTGVVLSCNLAVSDLLYILTLPLLIIYYSRGKEWTFGVPLCKIEKFLFTCNIYVSIFFIMAISVNRCVALKWPFFARSHVKPAQVKVISVIIWIVVGLISCPVFKFSSTCKQHNKTLCVSYCDYKQDDVNLYFKYKLFLGVFGCFVPFLVTFTSYCVVIHVVWRNVNITSMEKCKVALLVASVLVLYVFSFLPYNILLLYHLYQKIQPNENSSCWVFDMYQVSKGLASLNMCIHPILYMAVIDGISLMCCRRTPKQKQGTSDRQELSDNL</sequence>
<dbReference type="PRINTS" id="PR01157">
    <property type="entry name" value="P2YPURNOCPTR"/>
</dbReference>
<keyword evidence="4 8" id="KW-1133">Transmembrane helix</keyword>
<evidence type="ECO:0000256" key="4">
    <source>
        <dbReference type="ARBA" id="ARBA00022989"/>
    </source>
</evidence>
<accession>A0A5C6NUB9</accession>
<keyword evidence="12" id="KW-1185">Reference proteome</keyword>
<dbReference type="InterPro" id="IPR017452">
    <property type="entry name" value="GPCR_Rhodpsn_7TM"/>
</dbReference>
<evidence type="ECO:0000259" key="10">
    <source>
        <dbReference type="PROSITE" id="PS50833"/>
    </source>
</evidence>
<feature type="transmembrane region" description="Helical" evidence="8">
    <location>
        <begin position="424"/>
        <end position="443"/>
    </location>
</feature>
<evidence type="ECO:0000259" key="9">
    <source>
        <dbReference type="PROSITE" id="PS50262"/>
    </source>
</evidence>
<dbReference type="Pfam" id="PF04427">
    <property type="entry name" value="Brix"/>
    <property type="match status" value="1"/>
</dbReference>
<evidence type="ECO:0000256" key="5">
    <source>
        <dbReference type="ARBA" id="ARBA00023136"/>
    </source>
</evidence>
<dbReference type="PANTHER" id="PTHR12661:SF5">
    <property type="entry name" value="SUPPRESSOR OF SWI4 1 HOMOLOG"/>
    <property type="match status" value="1"/>
</dbReference>
<evidence type="ECO:0000256" key="6">
    <source>
        <dbReference type="RuleBase" id="RU000688"/>
    </source>
</evidence>
<protein>
    <submittedName>
        <fullName evidence="11">Suppressor of SWI4 1-like protein</fullName>
    </submittedName>
</protein>
<feature type="domain" description="G-protein coupled receptors family 1 profile" evidence="9">
    <location>
        <begin position="435"/>
        <end position="689"/>
    </location>
</feature>
<feature type="transmembrane region" description="Helical" evidence="8">
    <location>
        <begin position="588"/>
        <end position="614"/>
    </location>
</feature>
<feature type="transmembrane region" description="Helical" evidence="8">
    <location>
        <begin position="455"/>
        <end position="477"/>
    </location>
</feature>
<dbReference type="InterPro" id="IPR045112">
    <property type="entry name" value="PPAN-like"/>
</dbReference>
<dbReference type="GO" id="GO:0005730">
    <property type="term" value="C:nucleolus"/>
    <property type="evidence" value="ECO:0007669"/>
    <property type="project" value="UniProtKB-SubCell"/>
</dbReference>
<comment type="caution">
    <text evidence="11">The sequence shown here is derived from an EMBL/GenBank/DDBJ whole genome shotgun (WGS) entry which is preliminary data.</text>
</comment>
<dbReference type="GO" id="GO:0000027">
    <property type="term" value="P:ribosomal large subunit assembly"/>
    <property type="evidence" value="ECO:0007669"/>
    <property type="project" value="TreeGrafter"/>
</dbReference>
<dbReference type="InterPro" id="IPR000276">
    <property type="entry name" value="GPCR_Rhodpsn"/>
</dbReference>
<dbReference type="PROSITE" id="PS50833">
    <property type="entry name" value="BRIX"/>
    <property type="match status" value="1"/>
</dbReference>
<comment type="subcellular location">
    <subcellularLocation>
        <location evidence="1">Membrane</location>
    </subcellularLocation>
    <subcellularLocation>
        <location evidence="2">Nucleus</location>
        <location evidence="2">Nucleolus</location>
    </subcellularLocation>
</comment>
<reference evidence="11 12" key="1">
    <citation type="submission" date="2019-04" db="EMBL/GenBank/DDBJ databases">
        <title>Chromosome genome assembly for Takifugu flavidus.</title>
        <authorList>
            <person name="Xiao S."/>
        </authorList>
    </citation>
    <scope>NUCLEOTIDE SEQUENCE [LARGE SCALE GENOMIC DNA]</scope>
    <source>
        <strain evidence="11">HTHZ2018</strain>
        <tissue evidence="11">Muscle</tissue>
    </source>
</reference>
<dbReference type="PRINTS" id="PR00237">
    <property type="entry name" value="GPCRRHODOPSN"/>
</dbReference>
<feature type="transmembrane region" description="Helical" evidence="8">
    <location>
        <begin position="626"/>
        <end position="654"/>
    </location>
</feature>
<feature type="transmembrane region" description="Helical" evidence="8">
    <location>
        <begin position="536"/>
        <end position="557"/>
    </location>
</feature>
<dbReference type="Pfam" id="PF00001">
    <property type="entry name" value="7tm_1"/>
    <property type="match status" value="1"/>
</dbReference>
<feature type="transmembrane region" description="Helical" evidence="8">
    <location>
        <begin position="678"/>
        <end position="701"/>
    </location>
</feature>
<keyword evidence="6" id="KW-0675">Receptor</keyword>
<name>A0A5C6NUB9_9TELE</name>
<evidence type="ECO:0000256" key="2">
    <source>
        <dbReference type="ARBA" id="ARBA00004604"/>
    </source>
</evidence>
<dbReference type="InterPro" id="IPR007109">
    <property type="entry name" value="Brix"/>
</dbReference>
<dbReference type="GO" id="GO:0019843">
    <property type="term" value="F:rRNA binding"/>
    <property type="evidence" value="ECO:0007669"/>
    <property type="project" value="InterPro"/>
</dbReference>
<dbReference type="EMBL" id="RHFK02000010">
    <property type="protein sequence ID" value="TWW70131.1"/>
    <property type="molecule type" value="Genomic_DNA"/>
</dbReference>
<dbReference type="AlphaFoldDB" id="A0A5C6NUB9"/>
<proteinExistence type="inferred from homology"/>